<dbReference type="InterPro" id="IPR008733">
    <property type="entry name" value="PEX11"/>
</dbReference>
<keyword evidence="3" id="KW-0576">Peroxisome</keyword>
<dbReference type="FunCoup" id="A0A369K7D4">
    <property type="interactions" value="43"/>
</dbReference>
<dbReference type="OrthoDB" id="411017at2759"/>
<keyword evidence="1" id="KW-0962">Peroxisome biogenesis</keyword>
<comment type="caution">
    <text evidence="5">The sequence shown here is derived from an EMBL/GenBank/DDBJ whole genome shotgun (WGS) entry which is preliminary data.</text>
</comment>
<name>A0A369K7D4_HYPMA</name>
<dbReference type="InParanoid" id="A0A369K7D4"/>
<reference evidence="5" key="1">
    <citation type="submission" date="2018-04" db="EMBL/GenBank/DDBJ databases">
        <title>Whole genome sequencing of Hypsizygus marmoreus.</title>
        <authorList>
            <person name="Choi I.-G."/>
            <person name="Min B."/>
            <person name="Kim J.-G."/>
            <person name="Kim S."/>
            <person name="Oh Y.-L."/>
            <person name="Kong W.-S."/>
            <person name="Park H."/>
            <person name="Jeong J."/>
            <person name="Song E.-S."/>
        </authorList>
    </citation>
    <scope>NUCLEOTIDE SEQUENCE [LARGE SCALE GENOMIC DNA]</scope>
    <source>
        <strain evidence="5">51987-8</strain>
    </source>
</reference>
<proteinExistence type="predicted"/>
<dbReference type="PANTHER" id="PTHR12652:SF50">
    <property type="entry name" value="PEROXIN 11"/>
    <property type="match status" value="1"/>
</dbReference>
<evidence type="ECO:0000256" key="3">
    <source>
        <dbReference type="ARBA" id="ARBA00023140"/>
    </source>
</evidence>
<evidence type="ECO:0000256" key="1">
    <source>
        <dbReference type="ARBA" id="ARBA00022593"/>
    </source>
</evidence>
<comment type="subcellular location">
    <subcellularLocation>
        <location evidence="4">Peroxisome membrane</location>
    </subcellularLocation>
</comment>
<keyword evidence="2" id="KW-0472">Membrane</keyword>
<dbReference type="EMBL" id="LUEZ02000010">
    <property type="protein sequence ID" value="RDB29380.1"/>
    <property type="molecule type" value="Genomic_DNA"/>
</dbReference>
<dbReference type="PANTHER" id="PTHR12652">
    <property type="entry name" value="PEROXISOMAL BIOGENESIS FACTOR 11"/>
    <property type="match status" value="1"/>
</dbReference>
<keyword evidence="6" id="KW-1185">Reference proteome</keyword>
<protein>
    <submittedName>
        <fullName evidence="5">Peroxisomal membrane protein PMP27</fullName>
    </submittedName>
</protein>
<dbReference type="Proteomes" id="UP000076154">
    <property type="component" value="Unassembled WGS sequence"/>
</dbReference>
<sequence length="247" mass="27347">MATAASQVILHPVVSQSLKFGSTTLGRDKTYRAVQYFARFFAWYLLRSGDKVDAARWNALKSHLGTARKLLRLGKPVEHLQAALRAALATGPPTEQITTIARQIAYFGFLSYDVIVWANAIKFINLNSETAKRVSKTSNRFWLAGILFSIVNSVLKTVRLTKESKQLRAAKSWGEKDVGEETQRQARLHAVKAAQAAARRQFTIDLLDVWIPATGAEVVQVNEGTLGIFGLISSLMGMQAQWKAVSK</sequence>
<evidence type="ECO:0000313" key="6">
    <source>
        <dbReference type="Proteomes" id="UP000076154"/>
    </source>
</evidence>
<evidence type="ECO:0000256" key="2">
    <source>
        <dbReference type="ARBA" id="ARBA00023136"/>
    </source>
</evidence>
<accession>A0A369K7D4</accession>
<gene>
    <name evidence="5" type="primary">PEX11</name>
    <name evidence="5" type="ORF">Hypma_015401</name>
</gene>
<dbReference type="Pfam" id="PF05648">
    <property type="entry name" value="PEX11"/>
    <property type="match status" value="1"/>
</dbReference>
<evidence type="ECO:0000313" key="5">
    <source>
        <dbReference type="EMBL" id="RDB29380.1"/>
    </source>
</evidence>
<dbReference type="GO" id="GO:0005778">
    <property type="term" value="C:peroxisomal membrane"/>
    <property type="evidence" value="ECO:0007669"/>
    <property type="project" value="UniProtKB-SubCell"/>
</dbReference>
<dbReference type="AlphaFoldDB" id="A0A369K7D4"/>
<dbReference type="GO" id="GO:0016559">
    <property type="term" value="P:peroxisome fission"/>
    <property type="evidence" value="ECO:0007669"/>
    <property type="project" value="InterPro"/>
</dbReference>
<evidence type="ECO:0000256" key="4">
    <source>
        <dbReference type="ARBA" id="ARBA00046271"/>
    </source>
</evidence>
<organism evidence="5 6">
    <name type="scientific">Hypsizygus marmoreus</name>
    <name type="common">White beech mushroom</name>
    <name type="synonym">Agaricus marmoreus</name>
    <dbReference type="NCBI Taxonomy" id="39966"/>
    <lineage>
        <taxon>Eukaryota</taxon>
        <taxon>Fungi</taxon>
        <taxon>Dikarya</taxon>
        <taxon>Basidiomycota</taxon>
        <taxon>Agaricomycotina</taxon>
        <taxon>Agaricomycetes</taxon>
        <taxon>Agaricomycetidae</taxon>
        <taxon>Agaricales</taxon>
        <taxon>Tricholomatineae</taxon>
        <taxon>Lyophyllaceae</taxon>
        <taxon>Hypsizygus</taxon>
    </lineage>
</organism>
<dbReference type="STRING" id="39966.A0A369K7D4"/>